<comment type="similarity">
    <text evidence="1 2">Belongs to the glycosyl hydrolase 12 (cellulase H) family.</text>
</comment>
<evidence type="ECO:0000313" key="4">
    <source>
        <dbReference type="EMBL" id="KKP05139.1"/>
    </source>
</evidence>
<accession>A0A0G0AJX7</accession>
<dbReference type="InterPro" id="IPR013320">
    <property type="entry name" value="ConA-like_dom_sf"/>
</dbReference>
<keyword evidence="2" id="KW-0119">Carbohydrate metabolism</keyword>
<comment type="caution">
    <text evidence="4">The sequence shown here is derived from an EMBL/GenBank/DDBJ whole genome shotgun (WGS) entry which is preliminary data.</text>
</comment>
<feature type="signal peptide" evidence="3">
    <location>
        <begin position="1"/>
        <end position="16"/>
    </location>
</feature>
<dbReference type="EMBL" id="JOKZ01000057">
    <property type="protein sequence ID" value="KKP05139.1"/>
    <property type="molecule type" value="Genomic_DNA"/>
</dbReference>
<dbReference type="AlphaFoldDB" id="A0A0G0AJX7"/>
<dbReference type="GO" id="GO:0000272">
    <property type="term" value="P:polysaccharide catabolic process"/>
    <property type="evidence" value="ECO:0007669"/>
    <property type="project" value="UniProtKB-KW"/>
</dbReference>
<dbReference type="InterPro" id="IPR002594">
    <property type="entry name" value="GH12"/>
</dbReference>
<sequence>MKAFSFLAALLPAVAAQTLCDQYSTISANGFTISNNLWGESSAAAGGFGCITNDWITDATAWHADWRWSGNPSNVKSFPNVQRNIGAKQLVSSINSMPTGAVWNYTGNNLRADVAYDLFTASDPNHPTYYGDFELMIWLGRYGDIYPIGSSQGNVNVNGQDWQLYYGWNGQMQVYSFVAYNQVQNWNGDVKAFYNWMATNRGYPIGSQYLLSYQFGTEPFSGDGNTFWVYYWKGDIQ</sequence>
<keyword evidence="2" id="KW-0378">Hydrolase</keyword>
<gene>
    <name evidence="4" type="ORF">THAR02_02734</name>
</gene>
<dbReference type="OrthoDB" id="89349at2759"/>
<dbReference type="SUPFAM" id="SSF49899">
    <property type="entry name" value="Concanavalin A-like lectins/glucanases"/>
    <property type="match status" value="1"/>
</dbReference>
<name>A0A0G0AJX7_TRIHA</name>
<dbReference type="GO" id="GO:0008810">
    <property type="term" value="F:cellulase activity"/>
    <property type="evidence" value="ECO:0007669"/>
    <property type="project" value="InterPro"/>
</dbReference>
<evidence type="ECO:0000313" key="5">
    <source>
        <dbReference type="Proteomes" id="UP000034112"/>
    </source>
</evidence>
<organism evidence="4 5">
    <name type="scientific">Trichoderma harzianum</name>
    <name type="common">Hypocrea lixii</name>
    <dbReference type="NCBI Taxonomy" id="5544"/>
    <lineage>
        <taxon>Eukaryota</taxon>
        <taxon>Fungi</taxon>
        <taxon>Dikarya</taxon>
        <taxon>Ascomycota</taxon>
        <taxon>Pezizomycotina</taxon>
        <taxon>Sordariomycetes</taxon>
        <taxon>Hypocreomycetidae</taxon>
        <taxon>Hypocreales</taxon>
        <taxon>Hypocreaceae</taxon>
        <taxon>Trichoderma</taxon>
    </lineage>
</organism>
<keyword evidence="2" id="KW-0624">Polysaccharide degradation</keyword>
<dbReference type="PANTHER" id="PTHR34002">
    <property type="entry name" value="BLR1656 PROTEIN"/>
    <property type="match status" value="1"/>
</dbReference>
<keyword evidence="2" id="KW-0326">Glycosidase</keyword>
<feature type="chain" id="PRO_5002531218" evidence="3">
    <location>
        <begin position="17"/>
        <end position="237"/>
    </location>
</feature>
<dbReference type="InterPro" id="IPR013319">
    <property type="entry name" value="GH11/12"/>
</dbReference>
<protein>
    <submittedName>
        <fullName evidence="4">Endoglucanase-1</fullName>
    </submittedName>
</protein>
<dbReference type="OMA" id="IEYDYKY"/>
<evidence type="ECO:0000256" key="1">
    <source>
        <dbReference type="ARBA" id="ARBA00005519"/>
    </source>
</evidence>
<keyword evidence="3" id="KW-0732">Signal</keyword>
<dbReference type="Gene3D" id="2.60.120.180">
    <property type="match status" value="1"/>
</dbReference>
<evidence type="ECO:0000256" key="2">
    <source>
        <dbReference type="RuleBase" id="RU361163"/>
    </source>
</evidence>
<dbReference type="Pfam" id="PF01670">
    <property type="entry name" value="Glyco_hydro_12"/>
    <property type="match status" value="1"/>
</dbReference>
<dbReference type="Proteomes" id="UP000034112">
    <property type="component" value="Unassembled WGS sequence"/>
</dbReference>
<proteinExistence type="inferred from homology"/>
<dbReference type="PANTHER" id="PTHR34002:SF10">
    <property type="entry name" value="PUTATIVE-RELATED"/>
    <property type="match status" value="1"/>
</dbReference>
<reference evidence="5" key="1">
    <citation type="journal article" date="2015" name="Genome Announc.">
        <title>Draft whole-genome sequence of the biocontrol agent Trichoderma harzianum T6776.</title>
        <authorList>
            <person name="Baroncelli R."/>
            <person name="Piaggeschi G."/>
            <person name="Fiorini L."/>
            <person name="Bertolini E."/>
            <person name="Zapparata A."/>
            <person name="Pe M.E."/>
            <person name="Sarrocco S."/>
            <person name="Vannacci G."/>
        </authorList>
    </citation>
    <scope>NUCLEOTIDE SEQUENCE [LARGE SCALE GENOMIC DNA]</scope>
    <source>
        <strain evidence="5">T6776</strain>
    </source>
</reference>
<evidence type="ECO:0000256" key="3">
    <source>
        <dbReference type="SAM" id="SignalP"/>
    </source>
</evidence>